<gene>
    <name evidence="4" type="ORF">TR88639</name>
</gene>
<reference evidence="4" key="1">
    <citation type="submission" date="2016-01" db="EMBL/GenBank/DDBJ databases">
        <title>Reference transcriptome for the parasite Schistocephalus solidus: insights into the molecular evolution of parasitism.</title>
        <authorList>
            <person name="Hebert F.O."/>
            <person name="Grambauer S."/>
            <person name="Barber I."/>
            <person name="Landry C.R."/>
            <person name="Aubin-Horth N."/>
        </authorList>
    </citation>
    <scope>NUCLEOTIDE SEQUENCE</scope>
</reference>
<dbReference type="PANTHER" id="PTHR45632:SF3">
    <property type="entry name" value="KELCH-LIKE PROTEIN 32"/>
    <property type="match status" value="1"/>
</dbReference>
<dbReference type="Gene3D" id="2.120.10.80">
    <property type="entry name" value="Kelch-type beta propeller"/>
    <property type="match status" value="2"/>
</dbReference>
<dbReference type="InterPro" id="IPR011705">
    <property type="entry name" value="BACK"/>
</dbReference>
<sequence>MALSDVVVFEDRDPLYRACPALSVIRQENSVPDVQLRLNDKHMISVHRIIIAARIPAWKDRFGGLSEGGIISLEDQSHKQNIIQHLIDYAYTGQIEISLENVEDLLYYAVNLRLIPVEKCCYRFLINRLTLENLYFVMRIANNLQAGTLKKACHNLMRSQFENFVGFDMFYNLPLENLLSLLRSSNLGVHNEEQVVNAICDWVLAEDSPQAAGACGESRMNVLPQLLAEVRWQKVSSEFQDELVQKCSKLETPPQARKLLNEMLKWIGLFRGDSTGSKAKICAFNSAERSYMENVLVTIGTPRLGDRREWILQIYDPENDKDAIISRIKRRKNAAIIMYDDQIFIIGGIGRDRNTNLVKAFSVKTRRGRLAASMSEARGEASASRVGDAIVVCGGSGVEYEELASCELFLPKEDRWIPLPPLAQARRALTSVAIPDGRLFVIGGLADSEYFSCVEYCCVPEQVSESGHWQPEEGGSFWQPAASMNRARCFLSACEHAGYIFAAGGLSHSSTVVKSVEMFQPPTIENPLGQWTLVQSMHQAREEFSLISHRNSLFALGHYRQPSDSVEQFHLPNRQPSKSPPDEQADVDNWEWVDIRPPFFMQTIEAAGSIPLEFF</sequence>
<keyword evidence="1" id="KW-0880">Kelch repeat</keyword>
<dbReference type="Pfam" id="PF00651">
    <property type="entry name" value="BTB"/>
    <property type="match status" value="1"/>
</dbReference>
<dbReference type="Gene3D" id="3.30.710.10">
    <property type="entry name" value="Potassium Channel Kv1.1, Chain A"/>
    <property type="match status" value="1"/>
</dbReference>
<dbReference type="PIRSF" id="PIRSF037037">
    <property type="entry name" value="Kelch-like_protein_gigaxonin"/>
    <property type="match status" value="1"/>
</dbReference>
<protein>
    <recommendedName>
        <fullName evidence="3">BTB domain-containing protein</fullName>
    </recommendedName>
</protein>
<dbReference type="SUPFAM" id="SSF54695">
    <property type="entry name" value="POZ domain"/>
    <property type="match status" value="1"/>
</dbReference>
<dbReference type="SUPFAM" id="SSF117281">
    <property type="entry name" value="Kelch motif"/>
    <property type="match status" value="1"/>
</dbReference>
<dbReference type="AlphaFoldDB" id="A0A0X3PXN2"/>
<evidence type="ECO:0000256" key="1">
    <source>
        <dbReference type="ARBA" id="ARBA00022441"/>
    </source>
</evidence>
<dbReference type="PANTHER" id="PTHR45632">
    <property type="entry name" value="LD33804P"/>
    <property type="match status" value="1"/>
</dbReference>
<dbReference type="InterPro" id="IPR006652">
    <property type="entry name" value="Kelch_1"/>
</dbReference>
<keyword evidence="2" id="KW-0677">Repeat</keyword>
<name>A0A0X3PXN2_SCHSO</name>
<dbReference type="InterPro" id="IPR011333">
    <property type="entry name" value="SKP1/BTB/POZ_sf"/>
</dbReference>
<dbReference type="SMART" id="SM00875">
    <property type="entry name" value="BACK"/>
    <property type="match status" value="1"/>
</dbReference>
<evidence type="ECO:0000313" key="4">
    <source>
        <dbReference type="EMBL" id="JAP55930.1"/>
    </source>
</evidence>
<dbReference type="SMART" id="SM00612">
    <property type="entry name" value="Kelch"/>
    <property type="match status" value="4"/>
</dbReference>
<dbReference type="InterPro" id="IPR015915">
    <property type="entry name" value="Kelch-typ_b-propeller"/>
</dbReference>
<dbReference type="EMBL" id="GEEE01007295">
    <property type="protein sequence ID" value="JAP55930.1"/>
    <property type="molecule type" value="Transcribed_RNA"/>
</dbReference>
<dbReference type="Gene3D" id="1.25.40.420">
    <property type="match status" value="1"/>
</dbReference>
<accession>A0A0X3PXN2</accession>
<dbReference type="InterPro" id="IPR000210">
    <property type="entry name" value="BTB/POZ_dom"/>
</dbReference>
<feature type="domain" description="BTB" evidence="3">
    <location>
        <begin position="32"/>
        <end position="99"/>
    </location>
</feature>
<dbReference type="Pfam" id="PF07707">
    <property type="entry name" value="BACK"/>
    <property type="match status" value="1"/>
</dbReference>
<dbReference type="Pfam" id="PF01344">
    <property type="entry name" value="Kelch_1"/>
    <property type="match status" value="2"/>
</dbReference>
<evidence type="ECO:0000256" key="2">
    <source>
        <dbReference type="ARBA" id="ARBA00022737"/>
    </source>
</evidence>
<proteinExistence type="predicted"/>
<evidence type="ECO:0000259" key="3">
    <source>
        <dbReference type="PROSITE" id="PS50097"/>
    </source>
</evidence>
<dbReference type="SMART" id="SM00225">
    <property type="entry name" value="BTB"/>
    <property type="match status" value="1"/>
</dbReference>
<dbReference type="PROSITE" id="PS50097">
    <property type="entry name" value="BTB"/>
    <property type="match status" value="1"/>
</dbReference>
<dbReference type="InterPro" id="IPR017096">
    <property type="entry name" value="BTB-kelch_protein"/>
</dbReference>
<organism evidence="4">
    <name type="scientific">Schistocephalus solidus</name>
    <name type="common">Tapeworm</name>
    <dbReference type="NCBI Taxonomy" id="70667"/>
    <lineage>
        <taxon>Eukaryota</taxon>
        <taxon>Metazoa</taxon>
        <taxon>Spiralia</taxon>
        <taxon>Lophotrochozoa</taxon>
        <taxon>Platyhelminthes</taxon>
        <taxon>Cestoda</taxon>
        <taxon>Eucestoda</taxon>
        <taxon>Diphyllobothriidea</taxon>
        <taxon>Diphyllobothriidae</taxon>
        <taxon>Schistocephalus</taxon>
    </lineage>
</organism>